<dbReference type="CDD" id="cd07906">
    <property type="entry name" value="Adenylation_DNA_ligase_LigD_LigC"/>
    <property type="match status" value="1"/>
</dbReference>
<evidence type="ECO:0000313" key="23">
    <source>
        <dbReference type="EMBL" id="MFC6998633.1"/>
    </source>
</evidence>
<evidence type="ECO:0000256" key="3">
    <source>
        <dbReference type="ARBA" id="ARBA00022598"/>
    </source>
</evidence>
<evidence type="ECO:0000313" key="24">
    <source>
        <dbReference type="Proteomes" id="UP001596405"/>
    </source>
</evidence>
<feature type="compositionally biased region" description="Basic residues" evidence="21">
    <location>
        <begin position="180"/>
        <end position="196"/>
    </location>
</feature>
<name>A0ABW2DQH9_9BACT</name>
<dbReference type="SUPFAM" id="SSF50249">
    <property type="entry name" value="Nucleic acid-binding proteins"/>
    <property type="match status" value="1"/>
</dbReference>
<evidence type="ECO:0000256" key="2">
    <source>
        <dbReference type="ARBA" id="ARBA00012727"/>
    </source>
</evidence>
<dbReference type="NCBIfam" id="TIGR02777">
    <property type="entry name" value="LigD_PE_dom"/>
    <property type="match status" value="1"/>
</dbReference>
<keyword evidence="9" id="KW-0227">DNA damage</keyword>
<proteinExistence type="predicted"/>
<dbReference type="Gene3D" id="3.30.470.30">
    <property type="entry name" value="DNA ligase/mRNA capping enzyme"/>
    <property type="match status" value="1"/>
</dbReference>
<keyword evidence="16" id="KW-0234">DNA repair</keyword>
<dbReference type="InterPro" id="IPR012340">
    <property type="entry name" value="NA-bd_OB-fold"/>
</dbReference>
<feature type="region of interest" description="Disordered" evidence="21">
    <location>
        <begin position="519"/>
        <end position="552"/>
    </location>
</feature>
<keyword evidence="4" id="KW-0808">Transferase</keyword>
<dbReference type="RefSeq" id="WP_066626040.1">
    <property type="nucleotide sequence ID" value="NZ_JBHSYQ010000006.1"/>
</dbReference>
<evidence type="ECO:0000256" key="17">
    <source>
        <dbReference type="ARBA" id="ARBA00023211"/>
    </source>
</evidence>
<keyword evidence="7" id="KW-0479">Metal-binding</keyword>
<keyword evidence="15" id="KW-0233">DNA recombination</keyword>
<dbReference type="Pfam" id="PF21686">
    <property type="entry name" value="LigD_Prim-Pol"/>
    <property type="match status" value="1"/>
</dbReference>
<evidence type="ECO:0000256" key="11">
    <source>
        <dbReference type="ARBA" id="ARBA00022839"/>
    </source>
</evidence>
<evidence type="ECO:0000256" key="18">
    <source>
        <dbReference type="ARBA" id="ARBA00023268"/>
    </source>
</evidence>
<dbReference type="InterPro" id="IPR012309">
    <property type="entry name" value="DNA_ligase_ATP-dep_C"/>
</dbReference>
<evidence type="ECO:0000256" key="13">
    <source>
        <dbReference type="ARBA" id="ARBA00022932"/>
    </source>
</evidence>
<keyword evidence="14" id="KW-0238">DNA-binding</keyword>
<dbReference type="InterPro" id="IPR014144">
    <property type="entry name" value="LigD_PE_domain"/>
</dbReference>
<dbReference type="EC" id="6.5.1.1" evidence="2"/>
<evidence type="ECO:0000256" key="21">
    <source>
        <dbReference type="SAM" id="MobiDB-lite"/>
    </source>
</evidence>
<keyword evidence="12" id="KW-0067">ATP-binding</keyword>
<dbReference type="InterPro" id="IPR014146">
    <property type="entry name" value="LigD_ligase_dom"/>
</dbReference>
<keyword evidence="24" id="KW-1185">Reference proteome</keyword>
<dbReference type="CDD" id="cd07971">
    <property type="entry name" value="OBF_DNA_ligase_LigD"/>
    <property type="match status" value="1"/>
</dbReference>
<protein>
    <recommendedName>
        <fullName evidence="2">DNA ligase (ATP)</fullName>
        <ecNumber evidence="2">6.5.1.1</ecNumber>
    </recommendedName>
    <alternativeName>
        <fullName evidence="19">NHEJ DNA polymerase</fullName>
    </alternativeName>
</protein>
<dbReference type="Gene3D" id="3.30.1490.70">
    <property type="match status" value="1"/>
</dbReference>
<evidence type="ECO:0000256" key="1">
    <source>
        <dbReference type="ARBA" id="ARBA00001936"/>
    </source>
</evidence>
<comment type="catalytic activity">
    <reaction evidence="20">
        <text>ATP + (deoxyribonucleotide)n-3'-hydroxyl + 5'-phospho-(deoxyribonucleotide)m = (deoxyribonucleotide)n+m + AMP + diphosphate.</text>
        <dbReference type="EC" id="6.5.1.1"/>
    </reaction>
</comment>
<sequence length="850" mass="95833">MSLEEYNQKRHFNKTPEPEGKEAKGKGALKFVVHRHQASKLHYDFRLELDGVLKSWAVPKGPSMNPADKRLAVEVEDHPYSYRTFEGDIPKGNYGAGHVEIWDEGTFHAVGNLPRKEGEKLMLQELEEGRLHFVLDGKKLKGEFSLVKMKGRQKDAWLLLKKKDDDAVEEPYDAEDFAKGAKKKSTSATTAKKKAATKASSGKSATSANGKNSAMPHNIVPMTAKLTDGPFDDEDWIFEVKWDGYRAVAEVADGHVELYSRNGKSFKEKYSPVVEALEKLPHEAVLDGELVVLDKKGKADFQALQNYQNTPSEHLYYYIFDLLYLDGQDLTQEPLLKRKELLEKVLSKAKNPLRYSEHRVGDGTKFFKEAQKGAWEGIMAKAAQSKYLVGKRSAEWLKIKTHLRQEAVIAGFTEPKGSRKHIGALVLGVYEGKELKYVGQSGSGFNTKSLKELKEKLEPLVQEKSPFKEKVSLTRDVTWVKPELVCELSFAEWTADGQMRQAIFKGLRVDKKAKDVVHEKAISEESQPAKATSSKSAEKSKTAPKQKSGKKELVLQLDGQEVHISSPDKLYWPEEGITKQDLVEYYQTIADVILPYLVNRPESLLRHPNGITKPGFFQKEVGDHAPEWVQTKEIRAESTGKDVNYLVCQDKATLAYLNNLGCIQLNPWNSRLQHLENPDYLVLDLDPGENTYDEVVEVALTAKKVLDELEIPVYAKTSGATGMHLYVPLAAKWPFEQVKELAHLLAQRIHEQLPKLTSLERSPKERRKQIYIDYLQNAIAQTIAAPYSVRPRVGATVSTPLQWKEVKTGLHPSQFTIKNVPQRVKKLGDLFAPVLGEGIDVAEYLKKLKK</sequence>
<organism evidence="23 24">
    <name type="scientific">Rufibacter roseus</name>
    <dbReference type="NCBI Taxonomy" id="1567108"/>
    <lineage>
        <taxon>Bacteria</taxon>
        <taxon>Pseudomonadati</taxon>
        <taxon>Bacteroidota</taxon>
        <taxon>Cytophagia</taxon>
        <taxon>Cytophagales</taxon>
        <taxon>Hymenobacteraceae</taxon>
        <taxon>Rufibacter</taxon>
    </lineage>
</organism>
<dbReference type="Proteomes" id="UP001596405">
    <property type="component" value="Unassembled WGS sequence"/>
</dbReference>
<dbReference type="NCBIfam" id="TIGR02778">
    <property type="entry name" value="ligD_pol"/>
    <property type="match status" value="1"/>
</dbReference>
<keyword evidence="10" id="KW-0378">Hydrolase</keyword>
<dbReference type="InterPro" id="IPR012310">
    <property type="entry name" value="DNA_ligase_ATP-dep_cent"/>
</dbReference>
<dbReference type="Gene3D" id="2.40.50.140">
    <property type="entry name" value="Nucleic acid-binding proteins"/>
    <property type="match status" value="1"/>
</dbReference>
<dbReference type="EMBL" id="JBHSYQ010000006">
    <property type="protein sequence ID" value="MFC6998633.1"/>
    <property type="molecule type" value="Genomic_DNA"/>
</dbReference>
<dbReference type="InterPro" id="IPR014145">
    <property type="entry name" value="LigD_pol_dom"/>
</dbReference>
<evidence type="ECO:0000256" key="5">
    <source>
        <dbReference type="ARBA" id="ARBA00022695"/>
    </source>
</evidence>
<dbReference type="InterPro" id="IPR014143">
    <property type="entry name" value="NHEJ_ligase_prk"/>
</dbReference>
<keyword evidence="13" id="KW-0239">DNA-directed DNA polymerase</keyword>
<keyword evidence="6" id="KW-0540">Nuclease</keyword>
<feature type="region of interest" description="Disordered" evidence="21">
    <location>
        <begin position="1"/>
        <end position="24"/>
    </location>
</feature>
<dbReference type="Pfam" id="PF13298">
    <property type="entry name" value="LigD_N"/>
    <property type="match status" value="1"/>
</dbReference>
<evidence type="ECO:0000256" key="4">
    <source>
        <dbReference type="ARBA" id="ARBA00022679"/>
    </source>
</evidence>
<gene>
    <name evidence="23" type="primary">ligD</name>
    <name evidence="23" type="ORF">ACFQHR_13425</name>
</gene>
<dbReference type="GO" id="GO:0003910">
    <property type="term" value="F:DNA ligase (ATP) activity"/>
    <property type="evidence" value="ECO:0007669"/>
    <property type="project" value="UniProtKB-EC"/>
</dbReference>
<keyword evidence="5" id="KW-0548">Nucleotidyltransferase</keyword>
<dbReference type="PANTHER" id="PTHR42705">
    <property type="entry name" value="BIFUNCTIONAL NON-HOMOLOGOUS END JOINING PROTEIN LIGD"/>
    <property type="match status" value="1"/>
</dbReference>
<evidence type="ECO:0000256" key="6">
    <source>
        <dbReference type="ARBA" id="ARBA00022722"/>
    </source>
</evidence>
<evidence type="ECO:0000256" key="9">
    <source>
        <dbReference type="ARBA" id="ARBA00022763"/>
    </source>
</evidence>
<evidence type="ECO:0000256" key="10">
    <source>
        <dbReference type="ARBA" id="ARBA00022801"/>
    </source>
</evidence>
<evidence type="ECO:0000256" key="14">
    <source>
        <dbReference type="ARBA" id="ARBA00023125"/>
    </source>
</evidence>
<dbReference type="PROSITE" id="PS50160">
    <property type="entry name" value="DNA_LIGASE_A3"/>
    <property type="match status" value="1"/>
</dbReference>
<dbReference type="Pfam" id="PF01068">
    <property type="entry name" value="DNA_ligase_A_M"/>
    <property type="match status" value="1"/>
</dbReference>
<dbReference type="NCBIfam" id="TIGR02779">
    <property type="entry name" value="NHEJ_ligase_lig"/>
    <property type="match status" value="1"/>
</dbReference>
<dbReference type="PANTHER" id="PTHR42705:SF2">
    <property type="entry name" value="BIFUNCTIONAL NON-HOMOLOGOUS END JOINING PROTEIN LIGD"/>
    <property type="match status" value="1"/>
</dbReference>
<evidence type="ECO:0000256" key="12">
    <source>
        <dbReference type="ARBA" id="ARBA00022840"/>
    </source>
</evidence>
<evidence type="ECO:0000259" key="22">
    <source>
        <dbReference type="PROSITE" id="PS50160"/>
    </source>
</evidence>
<keyword evidence="17" id="KW-0464">Manganese</keyword>
<reference evidence="24" key="1">
    <citation type="journal article" date="2019" name="Int. J. Syst. Evol. Microbiol.">
        <title>The Global Catalogue of Microorganisms (GCM) 10K type strain sequencing project: providing services to taxonomists for standard genome sequencing and annotation.</title>
        <authorList>
            <consortium name="The Broad Institute Genomics Platform"/>
            <consortium name="The Broad Institute Genome Sequencing Center for Infectious Disease"/>
            <person name="Wu L."/>
            <person name="Ma J."/>
        </authorList>
    </citation>
    <scope>NUCLEOTIDE SEQUENCE [LARGE SCALE GENOMIC DNA]</scope>
    <source>
        <strain evidence="24">CGMCC 4.7393</strain>
    </source>
</reference>
<keyword evidence="8" id="KW-0547">Nucleotide-binding</keyword>
<keyword evidence="18" id="KW-0511">Multifunctional enzyme</keyword>
<evidence type="ECO:0000256" key="19">
    <source>
        <dbReference type="ARBA" id="ARBA00029943"/>
    </source>
</evidence>
<dbReference type="Gene3D" id="3.90.920.10">
    <property type="entry name" value="DNA primase, PRIM domain"/>
    <property type="match status" value="1"/>
</dbReference>
<dbReference type="Pfam" id="PF04679">
    <property type="entry name" value="DNA_ligase_A_C"/>
    <property type="match status" value="1"/>
</dbReference>
<accession>A0ABW2DQH9</accession>
<evidence type="ECO:0000256" key="8">
    <source>
        <dbReference type="ARBA" id="ARBA00022741"/>
    </source>
</evidence>
<comment type="caution">
    <text evidence="23">The sequence shown here is derived from an EMBL/GenBank/DDBJ whole genome shotgun (WGS) entry which is preliminary data.</text>
</comment>
<evidence type="ECO:0000256" key="20">
    <source>
        <dbReference type="ARBA" id="ARBA00034003"/>
    </source>
</evidence>
<keyword evidence="3 23" id="KW-0436">Ligase</keyword>
<dbReference type="SUPFAM" id="SSF56091">
    <property type="entry name" value="DNA ligase/mRNA capping enzyme, catalytic domain"/>
    <property type="match status" value="1"/>
</dbReference>
<feature type="domain" description="ATP-dependent DNA ligase family profile" evidence="22">
    <location>
        <begin position="308"/>
        <end position="443"/>
    </location>
</feature>
<keyword evidence="11" id="KW-0269">Exonuclease</keyword>
<comment type="cofactor">
    <cofactor evidence="1">
        <name>Mn(2+)</name>
        <dbReference type="ChEBI" id="CHEBI:29035"/>
    </cofactor>
</comment>
<evidence type="ECO:0000256" key="7">
    <source>
        <dbReference type="ARBA" id="ARBA00022723"/>
    </source>
</evidence>
<feature type="compositionally biased region" description="Basic and acidic residues" evidence="21">
    <location>
        <begin position="14"/>
        <end position="24"/>
    </location>
</feature>
<feature type="region of interest" description="Disordered" evidence="21">
    <location>
        <begin position="177"/>
        <end position="216"/>
    </location>
</feature>
<dbReference type="NCBIfam" id="TIGR02776">
    <property type="entry name" value="NHEJ_ligase_prk"/>
    <property type="match status" value="1"/>
</dbReference>
<evidence type="ECO:0000256" key="16">
    <source>
        <dbReference type="ARBA" id="ARBA00023204"/>
    </source>
</evidence>
<feature type="compositionally biased region" description="Low complexity" evidence="21">
    <location>
        <begin position="197"/>
        <end position="208"/>
    </location>
</feature>
<dbReference type="InterPro" id="IPR052171">
    <property type="entry name" value="NHEJ_LigD"/>
</dbReference>
<evidence type="ECO:0000256" key="15">
    <source>
        <dbReference type="ARBA" id="ARBA00023172"/>
    </source>
</evidence>
<dbReference type="CDD" id="cd04865">
    <property type="entry name" value="LigD_Pol_like_2"/>
    <property type="match status" value="1"/>
</dbReference>